<evidence type="ECO:0000259" key="5">
    <source>
        <dbReference type="PROSITE" id="PS50111"/>
    </source>
</evidence>
<evidence type="ECO:0000313" key="6">
    <source>
        <dbReference type="EMBL" id="GGB99880.1"/>
    </source>
</evidence>
<evidence type="ECO:0000256" key="1">
    <source>
        <dbReference type="ARBA" id="ARBA00004370"/>
    </source>
</evidence>
<dbReference type="RefSeq" id="WP_188749300.1">
    <property type="nucleotide sequence ID" value="NZ_BMIJ01000005.1"/>
</dbReference>
<dbReference type="SUPFAM" id="SSF58104">
    <property type="entry name" value="Methyl-accepting chemotaxis protein (MCP) signaling domain"/>
    <property type="match status" value="1"/>
</dbReference>
<evidence type="ECO:0000256" key="4">
    <source>
        <dbReference type="SAM" id="Phobius"/>
    </source>
</evidence>
<dbReference type="SMART" id="SM00283">
    <property type="entry name" value="MA"/>
    <property type="match status" value="1"/>
</dbReference>
<dbReference type="Gene3D" id="1.10.287.950">
    <property type="entry name" value="Methyl-accepting chemotaxis protein"/>
    <property type="match status" value="1"/>
</dbReference>
<organism evidence="6 7">
    <name type="scientific">Marinobacterium zhoushanense</name>
    <dbReference type="NCBI Taxonomy" id="1679163"/>
    <lineage>
        <taxon>Bacteria</taxon>
        <taxon>Pseudomonadati</taxon>
        <taxon>Pseudomonadota</taxon>
        <taxon>Gammaproteobacteria</taxon>
        <taxon>Oceanospirillales</taxon>
        <taxon>Oceanospirillaceae</taxon>
        <taxon>Marinobacterium</taxon>
    </lineage>
</organism>
<accession>A0ABQ1KGX1</accession>
<dbReference type="PANTHER" id="PTHR32089">
    <property type="entry name" value="METHYL-ACCEPTING CHEMOTAXIS PROTEIN MCPB"/>
    <property type="match status" value="1"/>
</dbReference>
<evidence type="ECO:0000256" key="3">
    <source>
        <dbReference type="PROSITE-ProRule" id="PRU00284"/>
    </source>
</evidence>
<keyword evidence="2 3" id="KW-0807">Transducer</keyword>
<keyword evidence="4" id="KW-0472">Membrane</keyword>
<keyword evidence="7" id="KW-1185">Reference proteome</keyword>
<dbReference type="InterPro" id="IPR004089">
    <property type="entry name" value="MCPsignal_dom"/>
</dbReference>
<comment type="subcellular location">
    <subcellularLocation>
        <location evidence="1">Membrane</location>
    </subcellularLocation>
</comment>
<feature type="domain" description="Methyl-accepting transducer" evidence="5">
    <location>
        <begin position="384"/>
        <end position="620"/>
    </location>
</feature>
<dbReference type="Proteomes" id="UP000629025">
    <property type="component" value="Unassembled WGS sequence"/>
</dbReference>
<sequence length="655" mass="71369">MKISHLARGASAALIVIVLLMAAALTWALDQLSAAFSQTLHYSEYRKQVQQQVEQPITAYLDSGDATLLSLLDENLSSMTESGTGSAWMPEQVRADVESRLLHIKDEVLGELREAGKLADPEALLIINEREQSDTLSSLRDYVDEAGSASVTLRLDYLYSLAAVQRSLHRLTLTRESYFKLPDTDTEKTLNLYLNELKSGSDILSQLPNLGVIEKQEVDEMAALMGWSTENQAEAADKAEELTSALRSLQGRYPKEMENASKFAQLKSTSRHNALTQLELLETALAQMESIINARFEKILNLVYWVLGVCMALIILTGASMTVLQNRLAALLTLSSRYIDKLANGDLNGTFELNSRFSEVQSLKQAVHQLQSYFQRLIEQIHQETSRLNQLQGEAVSSSQSLEQIVSAQQLQTENAATQMEQLNGSFHEVAGNAARTSTATHDAHELANLGSDALAQTRQSITLLSSEARDTAEALEELRADALAISNVLTVIEGFAEQTNLLALNAAIEAARAGDAGRGFAVVADEVRNLAASTASSAEQIRRITEKLDKASKSATERMNIQQDSVQSTVQRAEEAGEAMDRIRSAIANINDMSAMIASATEQQSAVTSEIAAVIQASAELSRQSAAEAENNQRFAGTLGETSKALNALVSQFR</sequence>
<dbReference type="Pfam" id="PF00015">
    <property type="entry name" value="MCPsignal"/>
    <property type="match status" value="1"/>
</dbReference>
<dbReference type="EMBL" id="BMIJ01000005">
    <property type="protein sequence ID" value="GGB99880.1"/>
    <property type="molecule type" value="Genomic_DNA"/>
</dbReference>
<dbReference type="PROSITE" id="PS50111">
    <property type="entry name" value="CHEMOTAXIS_TRANSDUC_2"/>
    <property type="match status" value="1"/>
</dbReference>
<gene>
    <name evidence="6" type="primary">ctpL</name>
    <name evidence="6" type="ORF">GCM10011352_27650</name>
</gene>
<proteinExistence type="predicted"/>
<feature type="transmembrane region" description="Helical" evidence="4">
    <location>
        <begin position="302"/>
        <end position="324"/>
    </location>
</feature>
<reference evidence="7" key="1">
    <citation type="journal article" date="2019" name="Int. J. Syst. Evol. Microbiol.">
        <title>The Global Catalogue of Microorganisms (GCM) 10K type strain sequencing project: providing services to taxonomists for standard genome sequencing and annotation.</title>
        <authorList>
            <consortium name="The Broad Institute Genomics Platform"/>
            <consortium name="The Broad Institute Genome Sequencing Center for Infectious Disease"/>
            <person name="Wu L."/>
            <person name="Ma J."/>
        </authorList>
    </citation>
    <scope>NUCLEOTIDE SEQUENCE [LARGE SCALE GENOMIC DNA]</scope>
    <source>
        <strain evidence="7">CGMCC 1.15341</strain>
    </source>
</reference>
<dbReference type="PANTHER" id="PTHR32089:SF112">
    <property type="entry name" value="LYSOZYME-LIKE PROTEIN-RELATED"/>
    <property type="match status" value="1"/>
</dbReference>
<keyword evidence="4" id="KW-1133">Transmembrane helix</keyword>
<evidence type="ECO:0000256" key="2">
    <source>
        <dbReference type="ARBA" id="ARBA00023224"/>
    </source>
</evidence>
<comment type="caution">
    <text evidence="6">The sequence shown here is derived from an EMBL/GenBank/DDBJ whole genome shotgun (WGS) entry which is preliminary data.</text>
</comment>
<protein>
    <submittedName>
        <fullName evidence="6">Methyl-accepting chemotaxis protein CtpL</fullName>
    </submittedName>
</protein>
<name>A0ABQ1KGX1_9GAMM</name>
<evidence type="ECO:0000313" key="7">
    <source>
        <dbReference type="Proteomes" id="UP000629025"/>
    </source>
</evidence>
<keyword evidence="4" id="KW-0812">Transmembrane</keyword>